<dbReference type="GO" id="GO:0005874">
    <property type="term" value="C:microtubule"/>
    <property type="evidence" value="ECO:0007669"/>
    <property type="project" value="UniProtKB-KW"/>
</dbReference>
<feature type="region of interest" description="Disordered" evidence="8">
    <location>
        <begin position="554"/>
        <end position="616"/>
    </location>
</feature>
<feature type="compositionally biased region" description="Low complexity" evidence="8">
    <location>
        <begin position="1376"/>
        <end position="1399"/>
    </location>
</feature>
<dbReference type="InterPro" id="IPR027324">
    <property type="entry name" value="MAP2/MAP4/Tau"/>
</dbReference>
<comment type="subcellular location">
    <subcellularLocation>
        <location evidence="1 7">Cytoplasm</location>
        <location evidence="1 7">Cytoskeleton</location>
    </subcellularLocation>
</comment>
<evidence type="ECO:0000256" key="8">
    <source>
        <dbReference type="SAM" id="MobiDB-lite"/>
    </source>
</evidence>
<feature type="region of interest" description="Disordered" evidence="8">
    <location>
        <begin position="935"/>
        <end position="1518"/>
    </location>
</feature>
<reference evidence="9" key="1">
    <citation type="submission" date="2023-06" db="EMBL/GenBank/DDBJ databases">
        <title>Male Hemibagrus guttatus genome.</title>
        <authorList>
            <person name="Bian C."/>
        </authorList>
    </citation>
    <scope>NUCLEOTIDE SEQUENCE</scope>
    <source>
        <strain evidence="9">Male_cb2023</strain>
        <tissue evidence="9">Muscle</tissue>
    </source>
</reference>
<dbReference type="GO" id="GO:0031175">
    <property type="term" value="P:neuron projection development"/>
    <property type="evidence" value="ECO:0007669"/>
    <property type="project" value="TreeGrafter"/>
</dbReference>
<gene>
    <name evidence="9" type="ORF">QTP70_031544</name>
</gene>
<dbReference type="PANTHER" id="PTHR11501:SF16">
    <property type="entry name" value="MICROTUBULE-ASSOCIATED PROTEIN 4"/>
    <property type="match status" value="1"/>
</dbReference>
<evidence type="ECO:0000256" key="6">
    <source>
        <dbReference type="ARBA" id="ARBA00023212"/>
    </source>
</evidence>
<organism evidence="9 10">
    <name type="scientific">Hemibagrus guttatus</name>
    <dbReference type="NCBI Taxonomy" id="175788"/>
    <lineage>
        <taxon>Eukaryota</taxon>
        <taxon>Metazoa</taxon>
        <taxon>Chordata</taxon>
        <taxon>Craniata</taxon>
        <taxon>Vertebrata</taxon>
        <taxon>Euteleostomi</taxon>
        <taxon>Actinopterygii</taxon>
        <taxon>Neopterygii</taxon>
        <taxon>Teleostei</taxon>
        <taxon>Ostariophysi</taxon>
        <taxon>Siluriformes</taxon>
        <taxon>Bagridae</taxon>
        <taxon>Hemibagrus</taxon>
    </lineage>
</organism>
<dbReference type="PANTHER" id="PTHR11501">
    <property type="entry name" value="MICROTUBULE-ASSOCIATED PROTEIN"/>
    <property type="match status" value="1"/>
</dbReference>
<evidence type="ECO:0000313" key="10">
    <source>
        <dbReference type="Proteomes" id="UP001274896"/>
    </source>
</evidence>
<feature type="region of interest" description="Disordered" evidence="8">
    <location>
        <begin position="818"/>
        <end position="842"/>
    </location>
</feature>
<feature type="compositionally biased region" description="Basic and acidic residues" evidence="8">
    <location>
        <begin position="219"/>
        <end position="245"/>
    </location>
</feature>
<keyword evidence="4 7" id="KW-0493">Microtubule</keyword>
<keyword evidence="10" id="KW-1185">Reference proteome</keyword>
<feature type="compositionally biased region" description="Low complexity" evidence="8">
    <location>
        <begin position="1463"/>
        <end position="1491"/>
    </location>
</feature>
<dbReference type="Pfam" id="PF00418">
    <property type="entry name" value="Tubulin-binding"/>
    <property type="match status" value="4"/>
</dbReference>
<evidence type="ECO:0000256" key="7">
    <source>
        <dbReference type="RuleBase" id="RU000686"/>
    </source>
</evidence>
<dbReference type="EMBL" id="JAUCMX010000003">
    <property type="protein sequence ID" value="KAK3551913.1"/>
    <property type="molecule type" value="Genomic_DNA"/>
</dbReference>
<feature type="compositionally biased region" description="Polar residues" evidence="8">
    <location>
        <begin position="692"/>
        <end position="704"/>
    </location>
</feature>
<proteinExistence type="predicted"/>
<dbReference type="PROSITE" id="PS51491">
    <property type="entry name" value="TAU_MAP_2"/>
    <property type="match status" value="4"/>
</dbReference>
<feature type="region of interest" description="Disordered" evidence="8">
    <location>
        <begin position="644"/>
        <end position="712"/>
    </location>
</feature>
<keyword evidence="2 7" id="KW-0963">Cytoplasm</keyword>
<feature type="compositionally biased region" description="Basic and acidic residues" evidence="8">
    <location>
        <begin position="1177"/>
        <end position="1187"/>
    </location>
</feature>
<feature type="compositionally biased region" description="Basic and acidic residues" evidence="8">
    <location>
        <begin position="1210"/>
        <end position="1243"/>
    </location>
</feature>
<protein>
    <recommendedName>
        <fullName evidence="7">Microtubule-associated protein</fullName>
    </recommendedName>
</protein>
<dbReference type="InterPro" id="IPR001084">
    <property type="entry name" value="MAP_tubulin-bd_rpt"/>
</dbReference>
<dbReference type="GO" id="GO:0000226">
    <property type="term" value="P:microtubule cytoskeleton organization"/>
    <property type="evidence" value="ECO:0007669"/>
    <property type="project" value="TreeGrafter"/>
</dbReference>
<feature type="compositionally biased region" description="Basic and acidic residues" evidence="8">
    <location>
        <begin position="935"/>
        <end position="1168"/>
    </location>
</feature>
<feature type="region of interest" description="Disordered" evidence="8">
    <location>
        <begin position="212"/>
        <end position="273"/>
    </location>
</feature>
<feature type="compositionally biased region" description="Basic and acidic residues" evidence="8">
    <location>
        <begin position="1400"/>
        <end position="1410"/>
    </location>
</feature>
<evidence type="ECO:0000256" key="5">
    <source>
        <dbReference type="ARBA" id="ARBA00022737"/>
    </source>
</evidence>
<dbReference type="PROSITE" id="PS00229">
    <property type="entry name" value="TAU_MAP_1"/>
    <property type="match status" value="2"/>
</dbReference>
<comment type="caution">
    <text evidence="9">The sequence shown here is derived from an EMBL/GenBank/DDBJ whole genome shotgun (WGS) entry which is preliminary data.</text>
</comment>
<name>A0AAE0VCD3_9TELE</name>
<feature type="compositionally biased region" description="Low complexity" evidence="8">
    <location>
        <begin position="652"/>
        <end position="683"/>
    </location>
</feature>
<feature type="compositionally biased region" description="Low complexity" evidence="8">
    <location>
        <begin position="1299"/>
        <end position="1330"/>
    </location>
</feature>
<dbReference type="GO" id="GO:0008017">
    <property type="term" value="F:microtubule binding"/>
    <property type="evidence" value="ECO:0007669"/>
    <property type="project" value="InterPro"/>
</dbReference>
<feature type="compositionally biased region" description="Low complexity" evidence="8">
    <location>
        <begin position="1423"/>
        <end position="1452"/>
    </location>
</feature>
<feature type="compositionally biased region" description="Polar residues" evidence="8">
    <location>
        <begin position="1412"/>
        <end position="1422"/>
    </location>
</feature>
<feature type="compositionally biased region" description="Polar residues" evidence="8">
    <location>
        <begin position="149"/>
        <end position="162"/>
    </location>
</feature>
<dbReference type="GO" id="GO:0043005">
    <property type="term" value="C:neuron projection"/>
    <property type="evidence" value="ECO:0007669"/>
    <property type="project" value="TreeGrafter"/>
</dbReference>
<keyword evidence="6 7" id="KW-0206">Cytoskeleton</keyword>
<feature type="compositionally biased region" description="Low complexity" evidence="8">
    <location>
        <begin position="582"/>
        <end position="594"/>
    </location>
</feature>
<sequence>MPEVTGGVANIRMADLTLSDALTDSVSPPVEENIVQKDFIATLEAETFEDKVGETVGKTDYIPLLDDDEKETGAVVENGEQNAQGAANPGIVGLSGTPEGHISVLHQELQKEDQPSLIDQQALVSDFLPGFTQPVGLGTNMDSGVVSLQSEKPSSIADTQQPPMLATEAPKNPLDLSTGIFGDHWPDDAGIPSDLPFTPSVSTVISRHAGHLTESQQDAPDHQWSLRDSGLGDRDERENEGTDHKKEKKKKKRKPRDEVFDQTESKSKLEMQRENTDLLEGSQHLLRHKERDQDEGWQHQDVNWAGGRVKKGKSRKKIPEEWAIHAEPFLPTSSLISHDFGTELTTCPVPGEIQACGQSLISLPEDYTDEGLMPSSLASDLLSLTASSPPAPVEANLAAQSATSHCEGPDFSTTSQLSVSSGFHDVLMETESGDMGSTKDAFNLSVPLSKADPHVSVMNPQCFVPSGEAFEEAIFEQESSFIDPTLGTSVLANTPVVDPLMSTPGKAGFGSSMEALISAPPFSPSQTAWSLNGSNLNNQSEVFDISGLQGTTYEAPVPVPLQSPKSKTPKESKSKQSRKARSSSSKSPTSSEAKLPSPQNSGLNPAAPPFFPSFAEPREHVTDLPAMLQGLLLKAAMGKESELQVPGRSAIPGSMSLSSVGESLESPLSSSPSPASPGKFSASLDSAASVAEWNQSPHGLSPETSPKMGSPQAPPNYCVIGVVNDNYLEGGDECVGGRPATEGSSNESEEEGEVLEPCFMGRAEQQRKAMRRAMSECSHLSVPASIQLPDKYPGGRMLDELTSPVGGHRRPYTGGMKRSLTVADDQPPTPPPTLGATGARNGTGTTLHLTPFPALKSNRSFPHSPIEDVPEGSIIDKDQGVLLPVPVTIRALNGSTVGTEGNASLFPVLEGRRFKHSIHNIKTEKIQPDVEKIESLGKSDMFSKVDKVEKTDKPDQVAKVEETDIKDKKESKDSSDKQDAFNKVAKGEETDIKDKKESKDSSEKQDTFNKVAKGEETDIKDKKESKDSSEKQDAFNKVEKIKETTVDNKADIPDKTEHLDKSEKSHVPEKADASKKTENLEQVEKIPDIKASEGKIDMSPEKDKEVKVEKGENVEKVELKAETTKVDDKTVEDKSEKEKLDHKLDEKSEKDNAEKDQLNQKPHEKTEEDKAEEDELDQKQEKDKAENEVVVSGKDIAPKTDAVEQTKLSENLEKQEKTQKAATAGKKEPSAKMEKEEKTDKAKKAAPKPVATNGARTAPGKDLPSPEKKTKPATTTTKPSMAKTRPSTVSSAATVPKRSTLAPTSTTATSATLSKKAPMPKAPTPTAGTKRPVSAASRLSTTPTVPSEVKPKTATESSVPKSHAAPSRSAASKNGTATTAMSKTTTSSGATARRSLATKTENKTGEEKKPSTLKTTDSSKPKSATARSSTVTSSTTTRTRTTKQTTTNTTSTVPERKPPVPRAPRASSTTTTTTTSTTTRTSSRPATAPAPDVKNVRSKIGSTDSMKHQPGGGKVTVSQSKTDALAQGSLPKETSQGKVQIVSKKVDYSHVTSRLGSKDNIKHVPGGGNVQILNRKVDLSKVTSKCGSRVNIKHKPGGGDIKIESHKVNFKDKAQSKVGSMDNVSHTPGGGNIKIESFKLNFRENARARTDHGADIIDWPVVGDSPAHLHPLRNSVSFNDSLVTARLPRSSTTPALLSASQDQESATVSLNTLLT</sequence>
<dbReference type="Proteomes" id="UP001274896">
    <property type="component" value="Unassembled WGS sequence"/>
</dbReference>
<evidence type="ECO:0000256" key="4">
    <source>
        <dbReference type="ARBA" id="ARBA00022701"/>
    </source>
</evidence>
<keyword evidence="5" id="KW-0677">Repeat</keyword>
<evidence type="ECO:0000256" key="3">
    <source>
        <dbReference type="ARBA" id="ARBA00022553"/>
    </source>
</evidence>
<evidence type="ECO:0000256" key="1">
    <source>
        <dbReference type="ARBA" id="ARBA00004245"/>
    </source>
</evidence>
<evidence type="ECO:0000313" key="9">
    <source>
        <dbReference type="EMBL" id="KAK3551913.1"/>
    </source>
</evidence>
<accession>A0AAE0VCD3</accession>
<feature type="compositionally biased region" description="Basic and acidic residues" evidence="8">
    <location>
        <begin position="255"/>
        <end position="273"/>
    </location>
</feature>
<feature type="region of interest" description="Disordered" evidence="8">
    <location>
        <begin position="149"/>
        <end position="173"/>
    </location>
</feature>
<feature type="compositionally biased region" description="Low complexity" evidence="8">
    <location>
        <begin position="1272"/>
        <end position="1284"/>
    </location>
</feature>
<keyword evidence="3" id="KW-0597">Phosphoprotein</keyword>
<evidence type="ECO:0000256" key="2">
    <source>
        <dbReference type="ARBA" id="ARBA00022490"/>
    </source>
</evidence>